<name>A0ABW5Q6P3_9BACI</name>
<evidence type="ECO:0000313" key="1">
    <source>
        <dbReference type="EMBL" id="MFD2637654.1"/>
    </source>
</evidence>
<dbReference type="RefSeq" id="WP_054754858.1">
    <property type="nucleotide sequence ID" value="NZ_JBHUMZ010000009.1"/>
</dbReference>
<dbReference type="Pfam" id="PF14070">
    <property type="entry name" value="YjfB_motility"/>
    <property type="match status" value="1"/>
</dbReference>
<gene>
    <name evidence="1" type="ORF">ACFSW4_02055</name>
</gene>
<sequence>MDVAAASVVMSQAKLQQQVGVQMMSKAKEQMEVQSEGLQMLMQSSQVPHPNLGNSLDVKA</sequence>
<reference evidence="2" key="1">
    <citation type="journal article" date="2019" name="Int. J. Syst. Evol. Microbiol.">
        <title>The Global Catalogue of Microorganisms (GCM) 10K type strain sequencing project: providing services to taxonomists for standard genome sequencing and annotation.</title>
        <authorList>
            <consortium name="The Broad Institute Genomics Platform"/>
            <consortium name="The Broad Institute Genome Sequencing Center for Infectious Disease"/>
            <person name="Wu L."/>
            <person name="Ma J."/>
        </authorList>
    </citation>
    <scope>NUCLEOTIDE SEQUENCE [LARGE SCALE GENOMIC DNA]</scope>
    <source>
        <strain evidence="2">TISTR 1571</strain>
    </source>
</reference>
<evidence type="ECO:0000313" key="2">
    <source>
        <dbReference type="Proteomes" id="UP001597452"/>
    </source>
</evidence>
<proteinExistence type="predicted"/>
<dbReference type="InterPro" id="IPR025906">
    <property type="entry name" value="YjfB_motility"/>
</dbReference>
<protein>
    <submittedName>
        <fullName evidence="1">YjfB family protein</fullName>
    </submittedName>
</protein>
<organism evidence="1 2">
    <name type="scientific">Piscibacillus salipiscarius</name>
    <dbReference type="NCBI Taxonomy" id="299480"/>
    <lineage>
        <taxon>Bacteria</taxon>
        <taxon>Bacillati</taxon>
        <taxon>Bacillota</taxon>
        <taxon>Bacilli</taxon>
        <taxon>Bacillales</taxon>
        <taxon>Bacillaceae</taxon>
        <taxon>Piscibacillus</taxon>
    </lineage>
</organism>
<comment type="caution">
    <text evidence="1">The sequence shown here is derived from an EMBL/GenBank/DDBJ whole genome shotgun (WGS) entry which is preliminary data.</text>
</comment>
<keyword evidence="2" id="KW-1185">Reference proteome</keyword>
<dbReference type="EMBL" id="JBHUMZ010000009">
    <property type="protein sequence ID" value="MFD2637654.1"/>
    <property type="molecule type" value="Genomic_DNA"/>
</dbReference>
<dbReference type="Proteomes" id="UP001597452">
    <property type="component" value="Unassembled WGS sequence"/>
</dbReference>
<accession>A0ABW5Q6P3</accession>